<evidence type="ECO:0000256" key="1">
    <source>
        <dbReference type="SAM" id="MobiDB-lite"/>
    </source>
</evidence>
<dbReference type="InterPro" id="IPR050855">
    <property type="entry name" value="NDM-1-like"/>
</dbReference>
<dbReference type="SUPFAM" id="SSF56281">
    <property type="entry name" value="Metallo-hydrolase/oxidoreductase"/>
    <property type="match status" value="1"/>
</dbReference>
<gene>
    <name evidence="3" type="ORF">GCM10009789_23690</name>
</gene>
<comment type="caution">
    <text evidence="3">The sequence shown here is derived from an EMBL/GenBank/DDBJ whole genome shotgun (WGS) entry which is preliminary data.</text>
</comment>
<dbReference type="Pfam" id="PF00753">
    <property type="entry name" value="Lactamase_B"/>
    <property type="match status" value="1"/>
</dbReference>
<dbReference type="InterPro" id="IPR001279">
    <property type="entry name" value="Metallo-B-lactamas"/>
</dbReference>
<dbReference type="SMART" id="SM00849">
    <property type="entry name" value="Lactamase_B"/>
    <property type="match status" value="1"/>
</dbReference>
<dbReference type="EMBL" id="BAAAOS010000018">
    <property type="protein sequence ID" value="GAA1569498.1"/>
    <property type="molecule type" value="Genomic_DNA"/>
</dbReference>
<organism evidence="3 4">
    <name type="scientific">Kribbella sancticallisti</name>
    <dbReference type="NCBI Taxonomy" id="460087"/>
    <lineage>
        <taxon>Bacteria</taxon>
        <taxon>Bacillati</taxon>
        <taxon>Actinomycetota</taxon>
        <taxon>Actinomycetes</taxon>
        <taxon>Propionibacteriales</taxon>
        <taxon>Kribbellaceae</taxon>
        <taxon>Kribbella</taxon>
    </lineage>
</organism>
<dbReference type="PANTHER" id="PTHR42951:SF4">
    <property type="entry name" value="ACYL-COENZYME A THIOESTERASE MBLAC2"/>
    <property type="match status" value="1"/>
</dbReference>
<accession>A0ABP4NWS0</accession>
<evidence type="ECO:0000259" key="2">
    <source>
        <dbReference type="SMART" id="SM00849"/>
    </source>
</evidence>
<evidence type="ECO:0000313" key="3">
    <source>
        <dbReference type="EMBL" id="GAA1569498.1"/>
    </source>
</evidence>
<name>A0ABP4NWS0_9ACTN</name>
<dbReference type="PANTHER" id="PTHR42951">
    <property type="entry name" value="METALLO-BETA-LACTAMASE DOMAIN-CONTAINING"/>
    <property type="match status" value="1"/>
</dbReference>
<proteinExistence type="predicted"/>
<dbReference type="Proteomes" id="UP001500393">
    <property type="component" value="Unassembled WGS sequence"/>
</dbReference>
<protein>
    <recommendedName>
        <fullName evidence="2">Metallo-beta-lactamase domain-containing protein</fullName>
    </recommendedName>
</protein>
<dbReference type="Gene3D" id="3.60.15.10">
    <property type="entry name" value="Ribonuclease Z/Hydroxyacylglutathione hydrolase-like"/>
    <property type="match status" value="1"/>
</dbReference>
<evidence type="ECO:0000313" key="4">
    <source>
        <dbReference type="Proteomes" id="UP001500393"/>
    </source>
</evidence>
<feature type="domain" description="Metallo-beta-lactamase" evidence="2">
    <location>
        <begin position="65"/>
        <end position="222"/>
    </location>
</feature>
<feature type="region of interest" description="Disordered" evidence="1">
    <location>
        <begin position="1"/>
        <end position="32"/>
    </location>
</feature>
<keyword evidence="4" id="KW-1185">Reference proteome</keyword>
<dbReference type="InterPro" id="IPR036866">
    <property type="entry name" value="RibonucZ/Hydroxyglut_hydro"/>
</dbReference>
<sequence length="280" mass="30573">MQDGGIGTHRHSLPGSTDSSAPGWQDHSMSFPAHWNDDDATDHQVHWYDERTAIIRQALRTNFEGPFIYLLLGTERALLLDTGTGHADLRAVVDKLLAGRDLELVVAHTHGHGDHIGGDSQFDTVVGTAPEDVAAYFGITAWPEQIVQFDLGERVLDVIPIPGHHTADVALYDRTTRLLLTGDSLYPGRLYVTDWAAFRASIARLAGFVAAGNPVEHVLGAHIEMTDQPGIDFEMGADQHPGEHELELAPAVLAELAEVLVEAGPVPRRIVRDPFIVFPK</sequence>
<reference evidence="4" key="1">
    <citation type="journal article" date="2019" name="Int. J. Syst. Evol. Microbiol.">
        <title>The Global Catalogue of Microorganisms (GCM) 10K type strain sequencing project: providing services to taxonomists for standard genome sequencing and annotation.</title>
        <authorList>
            <consortium name="The Broad Institute Genomics Platform"/>
            <consortium name="The Broad Institute Genome Sequencing Center for Infectious Disease"/>
            <person name="Wu L."/>
            <person name="Ma J."/>
        </authorList>
    </citation>
    <scope>NUCLEOTIDE SEQUENCE [LARGE SCALE GENOMIC DNA]</scope>
    <source>
        <strain evidence="4">JCM 14969</strain>
    </source>
</reference>